<keyword evidence="2" id="KW-0813">Transport</keyword>
<feature type="compositionally biased region" description="Low complexity" evidence="4">
    <location>
        <begin position="361"/>
        <end position="397"/>
    </location>
</feature>
<dbReference type="Gene3D" id="3.40.525.10">
    <property type="entry name" value="CRAL-TRIO lipid binding domain"/>
    <property type="match status" value="1"/>
</dbReference>
<accession>A0A9W7XQM9</accession>
<dbReference type="Pfam" id="PF03765">
    <property type="entry name" value="CRAL_TRIO_N"/>
    <property type="match status" value="1"/>
</dbReference>
<dbReference type="PANTHER" id="PTHR45932">
    <property type="entry name" value="PATELLIN-1"/>
    <property type="match status" value="1"/>
</dbReference>
<evidence type="ECO:0000256" key="1">
    <source>
        <dbReference type="ARBA" id="ARBA00004370"/>
    </source>
</evidence>
<comment type="subcellular location">
    <subcellularLocation>
        <location evidence="1">Membrane</location>
    </subcellularLocation>
</comment>
<dbReference type="EMBL" id="JANBOH010000005">
    <property type="protein sequence ID" value="KAJ1648432.1"/>
    <property type="molecule type" value="Genomic_DNA"/>
</dbReference>
<dbReference type="Pfam" id="PF00650">
    <property type="entry name" value="CRAL_TRIO"/>
    <property type="match status" value="1"/>
</dbReference>
<feature type="compositionally biased region" description="Low complexity" evidence="4">
    <location>
        <begin position="331"/>
        <end position="340"/>
    </location>
</feature>
<dbReference type="SMART" id="SM00516">
    <property type="entry name" value="SEC14"/>
    <property type="match status" value="1"/>
</dbReference>
<name>A0A9W7XQM9_9FUNG</name>
<gene>
    <name evidence="6" type="primary">SFH5</name>
    <name evidence="6" type="ORF">LPJ64_000260</name>
</gene>
<reference evidence="6" key="1">
    <citation type="submission" date="2022-07" db="EMBL/GenBank/DDBJ databases">
        <title>Phylogenomic reconstructions and comparative analyses of Kickxellomycotina fungi.</title>
        <authorList>
            <person name="Reynolds N.K."/>
            <person name="Stajich J.E."/>
            <person name="Barry K."/>
            <person name="Grigoriev I.V."/>
            <person name="Crous P."/>
            <person name="Smith M.E."/>
        </authorList>
    </citation>
    <scope>NUCLEOTIDE SEQUENCE</scope>
    <source>
        <strain evidence="6">NBRC 105413</strain>
    </source>
</reference>
<dbReference type="PANTHER" id="PTHR45932:SF17">
    <property type="entry name" value="CELLULAR RETINALDEHYDE-BINDING_TRIPLE FUNCTION DOMAIN-CONTAINING PROTEIN"/>
    <property type="match status" value="1"/>
</dbReference>
<dbReference type="InterPro" id="IPR036865">
    <property type="entry name" value="CRAL-TRIO_dom_sf"/>
</dbReference>
<feature type="compositionally biased region" description="Basic and acidic residues" evidence="4">
    <location>
        <begin position="342"/>
        <end position="351"/>
    </location>
</feature>
<evidence type="ECO:0000256" key="4">
    <source>
        <dbReference type="SAM" id="MobiDB-lite"/>
    </source>
</evidence>
<comment type="caution">
    <text evidence="6">The sequence shown here is derived from an EMBL/GenBank/DDBJ whole genome shotgun (WGS) entry which is preliminary data.</text>
</comment>
<evidence type="ECO:0000256" key="3">
    <source>
        <dbReference type="ARBA" id="ARBA00023136"/>
    </source>
</evidence>
<evidence type="ECO:0000259" key="5">
    <source>
        <dbReference type="PROSITE" id="PS50191"/>
    </source>
</evidence>
<keyword evidence="3" id="KW-0472">Membrane</keyword>
<keyword evidence="7" id="KW-1185">Reference proteome</keyword>
<dbReference type="GO" id="GO:0008289">
    <property type="term" value="F:lipid binding"/>
    <property type="evidence" value="ECO:0007669"/>
    <property type="project" value="InterPro"/>
</dbReference>
<proteinExistence type="predicted"/>
<feature type="region of interest" description="Disordered" evidence="4">
    <location>
        <begin position="331"/>
        <end position="432"/>
    </location>
</feature>
<protein>
    <submittedName>
        <fullName evidence="6">Non-classical phosphatidylinositol transfer protein (PITP)</fullName>
    </submittedName>
</protein>
<sequence>MPDTAATKPDTTGATGAVSVSAANDAGVAVAATSPFAATATSVPEETTGASEQATAALADNEPRIGRAQHFSDSQKEMIEKLRERLPDIIKKAETELDKDIDATLWGVPLVPASGQRDLRVDVILNKFIRARRNDVEQAQEMLKNTLVWREKFNVAGIMDETFPEDVFANVGFVYGHDPEGRPVTYNTYGKLDNAKVFGDLDRFLRWRVQLHERSMKMLDFVDVADMVQVHDYDGVGLLSYDKTARAASKATVQLMSDNYPETLATKIFANVPGWGETIFNIVCRWLSDETKSKFVVVSKSSAARVLAERIGAENLPPAFIKSKAEVAPVSESSAAANPETAHIDPAEHAPKPTNADSDTDSVSSRSSSSASSASSTSSQRPAVPAAAVVTAAPVSPIGQNDDEEISKTTAGMRLEEKTDHPQTESETANTV</sequence>
<feature type="domain" description="CRAL-TRIO" evidence="5">
    <location>
        <begin position="155"/>
        <end position="328"/>
    </location>
</feature>
<evidence type="ECO:0000313" key="7">
    <source>
        <dbReference type="Proteomes" id="UP001145021"/>
    </source>
</evidence>
<organism evidence="6 7">
    <name type="scientific">Coemansia asiatica</name>
    <dbReference type="NCBI Taxonomy" id="1052880"/>
    <lineage>
        <taxon>Eukaryota</taxon>
        <taxon>Fungi</taxon>
        <taxon>Fungi incertae sedis</taxon>
        <taxon>Zoopagomycota</taxon>
        <taxon>Kickxellomycotina</taxon>
        <taxon>Kickxellomycetes</taxon>
        <taxon>Kickxellales</taxon>
        <taxon>Kickxellaceae</taxon>
        <taxon>Coemansia</taxon>
    </lineage>
</organism>
<dbReference type="SUPFAM" id="SSF46938">
    <property type="entry name" value="CRAL/TRIO N-terminal domain"/>
    <property type="match status" value="1"/>
</dbReference>
<dbReference type="PROSITE" id="PS50191">
    <property type="entry name" value="CRAL_TRIO"/>
    <property type="match status" value="1"/>
</dbReference>
<feature type="compositionally biased region" description="Basic and acidic residues" evidence="4">
    <location>
        <begin position="414"/>
        <end position="424"/>
    </location>
</feature>
<dbReference type="CDD" id="cd00170">
    <property type="entry name" value="SEC14"/>
    <property type="match status" value="1"/>
</dbReference>
<dbReference type="AlphaFoldDB" id="A0A9W7XQM9"/>
<dbReference type="InterPro" id="IPR036273">
    <property type="entry name" value="CRAL/TRIO_N_dom_sf"/>
</dbReference>
<evidence type="ECO:0000313" key="6">
    <source>
        <dbReference type="EMBL" id="KAJ1648432.1"/>
    </source>
</evidence>
<dbReference type="InterPro" id="IPR044834">
    <property type="entry name" value="PATL"/>
</dbReference>
<dbReference type="Proteomes" id="UP001145021">
    <property type="component" value="Unassembled WGS sequence"/>
</dbReference>
<dbReference type="SUPFAM" id="SSF52087">
    <property type="entry name" value="CRAL/TRIO domain"/>
    <property type="match status" value="1"/>
</dbReference>
<dbReference type="InterPro" id="IPR001251">
    <property type="entry name" value="CRAL-TRIO_dom"/>
</dbReference>
<evidence type="ECO:0000256" key="2">
    <source>
        <dbReference type="ARBA" id="ARBA00022448"/>
    </source>
</evidence>
<dbReference type="GO" id="GO:0016020">
    <property type="term" value="C:membrane"/>
    <property type="evidence" value="ECO:0007669"/>
    <property type="project" value="UniProtKB-SubCell"/>
</dbReference>
<dbReference type="InterPro" id="IPR011074">
    <property type="entry name" value="CRAL/TRIO_N_dom"/>
</dbReference>